<dbReference type="AlphaFoldDB" id="A0A645DRK1"/>
<reference evidence="1" key="1">
    <citation type="submission" date="2019-08" db="EMBL/GenBank/DDBJ databases">
        <authorList>
            <person name="Kucharzyk K."/>
            <person name="Murdoch R.W."/>
            <person name="Higgins S."/>
            <person name="Loffler F."/>
        </authorList>
    </citation>
    <scope>NUCLEOTIDE SEQUENCE</scope>
</reference>
<accession>A0A645DRK1</accession>
<name>A0A645DRK1_9ZZZZ</name>
<evidence type="ECO:0000313" key="1">
    <source>
        <dbReference type="EMBL" id="MPM92104.1"/>
    </source>
</evidence>
<protein>
    <submittedName>
        <fullName evidence="1">Uncharacterized protein</fullName>
    </submittedName>
</protein>
<gene>
    <name evidence="1" type="ORF">SDC9_139238</name>
</gene>
<organism evidence="1">
    <name type="scientific">bioreactor metagenome</name>
    <dbReference type="NCBI Taxonomy" id="1076179"/>
    <lineage>
        <taxon>unclassified sequences</taxon>
        <taxon>metagenomes</taxon>
        <taxon>ecological metagenomes</taxon>
    </lineage>
</organism>
<proteinExistence type="predicted"/>
<sequence>MIATGINLVMIYVDQIFPGQGITDGVPLHCHHFCVGEHRGGRVCSSQNRGAILGGAALHAVHQHFLKAVVVRKALVGQQRRHAQPCVGGQRGQQIGKLSRGACPCGKAAVQLAAAFKAERV</sequence>
<comment type="caution">
    <text evidence="1">The sequence shown here is derived from an EMBL/GenBank/DDBJ whole genome shotgun (WGS) entry which is preliminary data.</text>
</comment>
<dbReference type="EMBL" id="VSSQ01039089">
    <property type="protein sequence ID" value="MPM92104.1"/>
    <property type="molecule type" value="Genomic_DNA"/>
</dbReference>